<dbReference type="PANTHER" id="PTHR24543:SF291">
    <property type="entry name" value="SMOKE ALARM, ISOFORM D"/>
    <property type="match status" value="1"/>
</dbReference>
<keyword evidence="4 15" id="KW-0732">Signal</keyword>
<sequence>MNVATGIVFVFVRSLIVTVSVEGVEPSQCIAPLGMENGLIKDTDITASSSFDHGNVGPHHGRIRNEINGGAWCPSTQATPETKEWIEIDLHTVHMITATETQGRFGNGQGVEFAESYMLEYYRPRLNKWIRYRTKTNGELLKGNINTYLEFKTMLDPPIWASKIRFLPYSSHKRTVCMRVEVYGCKWSDGIVSYSMPQGDRKGNSWEFYDFTYDGHWDGEKLKYGLGQLTDGQKAPDDFKLSFHQEDTQGWVGWRNDTRDNKPVEVTFEFDKIREFTAVHIYTNNQFTKEVQVFSTAKIFFSVGGKRYKGEPITYDSFEDRIIESPRNVSVKLHHRVGRFVKLQLYFASRWILISEITFESSPVSGNFTEEEEQLDNTIQEKKKVTVKGDNNKNVISAVNNQQGIGQYLGIIVGVFTVLVLFMVAIVVYVLVQQRRYKSSPRPSQIPDKAALYRTPSLGHLTTTSSDYADYAVPLQRSQQPPRTPPDPLHFFPKPPLIPPPSEQYYAATDVCKPQFTPPPPPLSTPPPVRLQRQPRYVSGKPYIGP</sequence>
<reference evidence="17" key="1">
    <citation type="submission" date="2022-01" db="EMBL/GenBank/DDBJ databases">
        <authorList>
            <person name="King R."/>
        </authorList>
    </citation>
    <scope>NUCLEOTIDE SEQUENCE</scope>
</reference>
<dbReference type="SMART" id="SM00231">
    <property type="entry name" value="FA58C"/>
    <property type="match status" value="1"/>
</dbReference>
<keyword evidence="8 14" id="KW-0472">Membrane</keyword>
<dbReference type="Proteomes" id="UP001152799">
    <property type="component" value="Chromosome 6"/>
</dbReference>
<keyword evidence="11" id="KW-0325">Glycoprotein</keyword>
<dbReference type="GO" id="GO:0048680">
    <property type="term" value="P:positive regulation of axon regeneration"/>
    <property type="evidence" value="ECO:0007669"/>
    <property type="project" value="UniProtKB-ARBA"/>
</dbReference>
<evidence type="ECO:0000256" key="6">
    <source>
        <dbReference type="ARBA" id="ARBA00022840"/>
    </source>
</evidence>
<evidence type="ECO:0000259" key="16">
    <source>
        <dbReference type="PROSITE" id="PS50022"/>
    </source>
</evidence>
<comment type="similarity">
    <text evidence="12">Belongs to the protein kinase superfamily. Tyr protein kinase family. Insulin receptor subfamily.</text>
</comment>
<dbReference type="FunFam" id="2.60.120.260:FF:000007">
    <property type="entry name" value="Discoidin domain receptor tyrosine kinase 1"/>
    <property type="match status" value="1"/>
</dbReference>
<dbReference type="GO" id="GO:0005886">
    <property type="term" value="C:plasma membrane"/>
    <property type="evidence" value="ECO:0007669"/>
    <property type="project" value="UniProtKB-SubCell"/>
</dbReference>
<dbReference type="PROSITE" id="PS01286">
    <property type="entry name" value="FA58C_2"/>
    <property type="match status" value="1"/>
</dbReference>
<keyword evidence="9" id="KW-1015">Disulfide bond</keyword>
<evidence type="ECO:0000256" key="4">
    <source>
        <dbReference type="ARBA" id="ARBA00022729"/>
    </source>
</evidence>
<dbReference type="GO" id="GO:0005524">
    <property type="term" value="F:ATP binding"/>
    <property type="evidence" value="ECO:0007669"/>
    <property type="project" value="UniProtKB-KW"/>
</dbReference>
<dbReference type="EMBL" id="OU892282">
    <property type="protein sequence ID" value="CAH1133084.1"/>
    <property type="molecule type" value="Genomic_DNA"/>
</dbReference>
<feature type="compositionally biased region" description="Pro residues" evidence="13">
    <location>
        <begin position="516"/>
        <end position="529"/>
    </location>
</feature>
<feature type="chain" id="PRO_5040484423" description="F5/8 type C domain-containing protein" evidence="15">
    <location>
        <begin position="24"/>
        <end position="546"/>
    </location>
</feature>
<evidence type="ECO:0000256" key="13">
    <source>
        <dbReference type="SAM" id="MobiDB-lite"/>
    </source>
</evidence>
<dbReference type="Pfam" id="PF21114">
    <property type="entry name" value="DDR1-2_DS-like"/>
    <property type="match status" value="1"/>
</dbReference>
<evidence type="ECO:0000256" key="9">
    <source>
        <dbReference type="ARBA" id="ARBA00023157"/>
    </source>
</evidence>
<dbReference type="PANTHER" id="PTHR24543">
    <property type="entry name" value="MULTICOPPER OXIDASE-RELATED"/>
    <property type="match status" value="1"/>
</dbReference>
<dbReference type="AlphaFoldDB" id="A0A9P0DJ44"/>
<keyword evidence="2" id="KW-1003">Cell membrane</keyword>
<feature type="domain" description="F5/8 type C" evidence="16">
    <location>
        <begin position="29"/>
        <end position="185"/>
    </location>
</feature>
<evidence type="ECO:0000256" key="8">
    <source>
        <dbReference type="ARBA" id="ARBA00023136"/>
    </source>
</evidence>
<comment type="subcellular location">
    <subcellularLocation>
        <location evidence="1">Cell membrane</location>
        <topology evidence="1">Single-pass type I membrane protein</topology>
    </subcellularLocation>
</comment>
<keyword evidence="10" id="KW-0675">Receptor</keyword>
<evidence type="ECO:0000256" key="5">
    <source>
        <dbReference type="ARBA" id="ARBA00022741"/>
    </source>
</evidence>
<gene>
    <name evidence="17" type="ORF">CEUTPL_LOCUS11556</name>
</gene>
<evidence type="ECO:0000256" key="12">
    <source>
        <dbReference type="ARBA" id="ARBA00061639"/>
    </source>
</evidence>
<feature type="transmembrane region" description="Helical" evidence="14">
    <location>
        <begin position="408"/>
        <end position="432"/>
    </location>
</feature>
<evidence type="ECO:0000256" key="2">
    <source>
        <dbReference type="ARBA" id="ARBA00022475"/>
    </source>
</evidence>
<dbReference type="CDD" id="cd00057">
    <property type="entry name" value="FA58C"/>
    <property type="match status" value="1"/>
</dbReference>
<accession>A0A9P0DJ44</accession>
<keyword evidence="7 14" id="KW-1133">Transmembrane helix</keyword>
<evidence type="ECO:0000313" key="18">
    <source>
        <dbReference type="Proteomes" id="UP001152799"/>
    </source>
</evidence>
<evidence type="ECO:0000256" key="14">
    <source>
        <dbReference type="SAM" id="Phobius"/>
    </source>
</evidence>
<evidence type="ECO:0000256" key="7">
    <source>
        <dbReference type="ARBA" id="ARBA00022989"/>
    </source>
</evidence>
<evidence type="ECO:0000256" key="10">
    <source>
        <dbReference type="ARBA" id="ARBA00023170"/>
    </source>
</evidence>
<keyword evidence="3 14" id="KW-0812">Transmembrane</keyword>
<protein>
    <recommendedName>
        <fullName evidence="16">F5/8 type C domain-containing protein</fullName>
    </recommendedName>
</protein>
<feature type="region of interest" description="Disordered" evidence="13">
    <location>
        <begin position="513"/>
        <end position="546"/>
    </location>
</feature>
<evidence type="ECO:0000313" key="17">
    <source>
        <dbReference type="EMBL" id="CAH1133084.1"/>
    </source>
</evidence>
<evidence type="ECO:0000256" key="1">
    <source>
        <dbReference type="ARBA" id="ARBA00004251"/>
    </source>
</evidence>
<dbReference type="InterPro" id="IPR008979">
    <property type="entry name" value="Galactose-bd-like_sf"/>
</dbReference>
<dbReference type="OrthoDB" id="6071166at2759"/>
<proteinExistence type="inferred from homology"/>
<dbReference type="Gene3D" id="2.60.120.260">
    <property type="entry name" value="Galactose-binding domain-like"/>
    <property type="match status" value="1"/>
</dbReference>
<keyword evidence="18" id="KW-1185">Reference proteome</keyword>
<dbReference type="InterPro" id="IPR048525">
    <property type="entry name" value="DDR1-2_DS-like"/>
</dbReference>
<evidence type="ECO:0000256" key="11">
    <source>
        <dbReference type="ARBA" id="ARBA00023180"/>
    </source>
</evidence>
<evidence type="ECO:0000256" key="3">
    <source>
        <dbReference type="ARBA" id="ARBA00022692"/>
    </source>
</evidence>
<evidence type="ECO:0000256" key="15">
    <source>
        <dbReference type="SAM" id="SignalP"/>
    </source>
</evidence>
<name>A0A9P0DJ44_9CUCU</name>
<keyword evidence="5" id="KW-0547">Nucleotide-binding</keyword>
<organism evidence="17 18">
    <name type="scientific">Ceutorhynchus assimilis</name>
    <name type="common">cabbage seed weevil</name>
    <dbReference type="NCBI Taxonomy" id="467358"/>
    <lineage>
        <taxon>Eukaryota</taxon>
        <taxon>Metazoa</taxon>
        <taxon>Ecdysozoa</taxon>
        <taxon>Arthropoda</taxon>
        <taxon>Hexapoda</taxon>
        <taxon>Insecta</taxon>
        <taxon>Pterygota</taxon>
        <taxon>Neoptera</taxon>
        <taxon>Endopterygota</taxon>
        <taxon>Coleoptera</taxon>
        <taxon>Polyphaga</taxon>
        <taxon>Cucujiformia</taxon>
        <taxon>Curculionidae</taxon>
        <taxon>Ceutorhynchinae</taxon>
        <taxon>Ceutorhynchus</taxon>
    </lineage>
</organism>
<dbReference type="Gene3D" id="2.60.120.1190">
    <property type="match status" value="1"/>
</dbReference>
<dbReference type="PROSITE" id="PS50022">
    <property type="entry name" value="FA58C_3"/>
    <property type="match status" value="1"/>
</dbReference>
<dbReference type="SUPFAM" id="SSF49785">
    <property type="entry name" value="Galactose-binding domain-like"/>
    <property type="match status" value="1"/>
</dbReference>
<feature type="signal peptide" evidence="15">
    <location>
        <begin position="1"/>
        <end position="23"/>
    </location>
</feature>
<keyword evidence="6" id="KW-0067">ATP-binding</keyword>
<dbReference type="Pfam" id="PF00754">
    <property type="entry name" value="F5_F8_type_C"/>
    <property type="match status" value="1"/>
</dbReference>
<dbReference type="InterPro" id="IPR000421">
    <property type="entry name" value="FA58C"/>
</dbReference>